<reference evidence="1 2" key="1">
    <citation type="submission" date="2023-07" db="EMBL/GenBank/DDBJ databases">
        <title>Genomic Encyclopedia of Type Strains, Phase IV (KMG-IV): sequencing the most valuable type-strain genomes for metagenomic binning, comparative biology and taxonomic classification.</title>
        <authorList>
            <person name="Goeker M."/>
        </authorList>
    </citation>
    <scope>NUCLEOTIDE SEQUENCE [LARGE SCALE GENOMIC DNA]</scope>
    <source>
        <strain evidence="1 2">DSM 16419</strain>
    </source>
</reference>
<accession>A0ABU0GQS4</accession>
<evidence type="ECO:0000313" key="1">
    <source>
        <dbReference type="EMBL" id="MDQ0427706.1"/>
    </source>
</evidence>
<comment type="caution">
    <text evidence="1">The sequence shown here is derived from an EMBL/GenBank/DDBJ whole genome shotgun (WGS) entry which is preliminary data.</text>
</comment>
<protein>
    <recommendedName>
        <fullName evidence="3">DUF4303 domain-containing protein</fullName>
    </recommendedName>
</protein>
<evidence type="ECO:0000313" key="2">
    <source>
        <dbReference type="Proteomes" id="UP001241988"/>
    </source>
</evidence>
<keyword evidence="2" id="KW-1185">Reference proteome</keyword>
<dbReference type="RefSeq" id="WP_308785977.1">
    <property type="nucleotide sequence ID" value="NZ_JAUSWB010000001.1"/>
</dbReference>
<dbReference type="EMBL" id="JAUSWB010000001">
    <property type="protein sequence ID" value="MDQ0427706.1"/>
    <property type="molecule type" value="Genomic_DNA"/>
</dbReference>
<gene>
    <name evidence="1" type="ORF">QOZ98_000531</name>
</gene>
<evidence type="ECO:0008006" key="3">
    <source>
        <dbReference type="Google" id="ProtNLM"/>
    </source>
</evidence>
<sequence>MTKQAEDLQFLKDLQKQIRYESEHDYDMQASPRFWVIMSYRIAPGNADCDNGYMQRYWNNGDHSVFDDFEGLKEFIEDDYSGNDEEIPEDLQEAIDSGNFDELWEMVHEDYNEDGYYSETFVKEEEYIVPNTLFLTKEEAKQHIVWNKHNLSSKAHTYAMTALRAPKVERLLKILNEFDFDSLEVKK</sequence>
<proteinExistence type="predicted"/>
<organism evidence="1 2">
    <name type="scientific">Planomicrobium stackebrandtii</name>
    <dbReference type="NCBI Taxonomy" id="253160"/>
    <lineage>
        <taxon>Bacteria</taxon>
        <taxon>Bacillati</taxon>
        <taxon>Bacillota</taxon>
        <taxon>Bacilli</taxon>
        <taxon>Bacillales</taxon>
        <taxon>Caryophanaceae</taxon>
        <taxon>Planomicrobium</taxon>
    </lineage>
</organism>
<name>A0ABU0GQS4_9BACL</name>
<dbReference type="Proteomes" id="UP001241988">
    <property type="component" value="Unassembled WGS sequence"/>
</dbReference>